<dbReference type="InterPro" id="IPR006176">
    <property type="entry name" value="3-OHacyl-CoA_DH_NAD-bd"/>
</dbReference>
<dbReference type="InterPro" id="IPR029045">
    <property type="entry name" value="ClpP/crotonase-like_dom_sf"/>
</dbReference>
<keyword evidence="10" id="KW-0456">Lyase</keyword>
<dbReference type="InterPro" id="IPR001753">
    <property type="entry name" value="Enoyl-CoA_hydra/iso"/>
</dbReference>
<dbReference type="InterPro" id="IPR008927">
    <property type="entry name" value="6-PGluconate_DH-like_C_sf"/>
</dbReference>
<evidence type="ECO:0000313" key="16">
    <source>
        <dbReference type="Proteomes" id="UP000055590"/>
    </source>
</evidence>
<evidence type="ECO:0000313" key="15">
    <source>
        <dbReference type="EMBL" id="AKU92364.1"/>
    </source>
</evidence>
<keyword evidence="5" id="KW-0276">Fatty acid metabolism</keyword>
<comment type="pathway">
    <text evidence="1">Lipid metabolism; fatty acid beta-oxidation.</text>
</comment>
<dbReference type="AlphaFoldDB" id="A0A0K1PGW8"/>
<dbReference type="Gene3D" id="1.10.1040.50">
    <property type="match status" value="1"/>
</dbReference>
<accession>A0A0K1PGW8</accession>
<dbReference type="PATRIC" id="fig|1391653.3.peg.2862"/>
<dbReference type="STRING" id="1391653.AKJ08_2751"/>
<dbReference type="GO" id="GO:0004300">
    <property type="term" value="F:enoyl-CoA hydratase activity"/>
    <property type="evidence" value="ECO:0007669"/>
    <property type="project" value="UniProtKB-EC"/>
</dbReference>
<name>A0A0K1PGW8_9BACT</name>
<keyword evidence="8" id="KW-0520">NAD</keyword>
<comment type="similarity">
    <text evidence="3">In the N-terminal section; belongs to the enoyl-CoA hydratase/isomerase family.</text>
</comment>
<dbReference type="EC" id="4.2.1.17" evidence="4"/>
<dbReference type="GO" id="GO:0016509">
    <property type="term" value="F:long-chain (3S)-3-hydroxyacyl-CoA dehydrogenase (NAD+) activity"/>
    <property type="evidence" value="ECO:0007669"/>
    <property type="project" value="TreeGrafter"/>
</dbReference>
<dbReference type="InterPro" id="IPR006108">
    <property type="entry name" value="3HC_DH_C"/>
</dbReference>
<evidence type="ECO:0000259" key="13">
    <source>
        <dbReference type="Pfam" id="PF00725"/>
    </source>
</evidence>
<dbReference type="GO" id="GO:0006635">
    <property type="term" value="P:fatty acid beta-oxidation"/>
    <property type="evidence" value="ECO:0007669"/>
    <property type="project" value="UniProtKB-UniPathway"/>
</dbReference>
<dbReference type="Pfam" id="PF00725">
    <property type="entry name" value="3HCDH"/>
    <property type="match status" value="1"/>
</dbReference>
<dbReference type="Proteomes" id="UP000055590">
    <property type="component" value="Chromosome"/>
</dbReference>
<feature type="domain" description="3-hydroxyacyl-CoA dehydrogenase C-terminal" evidence="13">
    <location>
        <begin position="519"/>
        <end position="612"/>
    </location>
</feature>
<evidence type="ECO:0000256" key="11">
    <source>
        <dbReference type="ARBA" id="ARBA00023268"/>
    </source>
</evidence>
<evidence type="ECO:0000256" key="9">
    <source>
        <dbReference type="ARBA" id="ARBA00023098"/>
    </source>
</evidence>
<dbReference type="NCBIfam" id="NF008363">
    <property type="entry name" value="PRK11154.1"/>
    <property type="match status" value="1"/>
</dbReference>
<dbReference type="SUPFAM" id="SSF52096">
    <property type="entry name" value="ClpP/crotonase"/>
    <property type="match status" value="1"/>
</dbReference>
<dbReference type="Pfam" id="PF00378">
    <property type="entry name" value="ECH_1"/>
    <property type="match status" value="1"/>
</dbReference>
<dbReference type="SUPFAM" id="SSF51735">
    <property type="entry name" value="NAD(P)-binding Rossmann-fold domains"/>
    <property type="match status" value="1"/>
</dbReference>
<dbReference type="Gene3D" id="3.90.226.10">
    <property type="entry name" value="2-enoyl-CoA Hydratase, Chain A, domain 1"/>
    <property type="match status" value="1"/>
</dbReference>
<keyword evidence="16" id="KW-1185">Reference proteome</keyword>
<evidence type="ECO:0000256" key="1">
    <source>
        <dbReference type="ARBA" id="ARBA00005005"/>
    </source>
</evidence>
<evidence type="ECO:0000256" key="10">
    <source>
        <dbReference type="ARBA" id="ARBA00023239"/>
    </source>
</evidence>
<keyword evidence="11" id="KW-0511">Multifunctional enzyme</keyword>
<comment type="similarity">
    <text evidence="2">In the central section; belongs to the 3-hydroxyacyl-CoA dehydrogenase family.</text>
</comment>
<dbReference type="Gene3D" id="3.40.50.720">
    <property type="entry name" value="NAD(P)-binding Rossmann-like Domain"/>
    <property type="match status" value="1"/>
</dbReference>
<dbReference type="PANTHER" id="PTHR43612">
    <property type="entry name" value="TRIFUNCTIONAL ENZYME SUBUNIT ALPHA"/>
    <property type="match status" value="1"/>
</dbReference>
<keyword evidence="9" id="KW-0443">Lipid metabolism</keyword>
<evidence type="ECO:0000256" key="7">
    <source>
        <dbReference type="ARBA" id="ARBA00023002"/>
    </source>
</evidence>
<dbReference type="GO" id="GO:0070403">
    <property type="term" value="F:NAD+ binding"/>
    <property type="evidence" value="ECO:0007669"/>
    <property type="project" value="InterPro"/>
</dbReference>
<feature type="domain" description="3-hydroxyacyl-CoA dehydrogenase NAD binding" evidence="14">
    <location>
        <begin position="338"/>
        <end position="516"/>
    </location>
</feature>
<dbReference type="FunFam" id="3.90.226.10:FF:000011">
    <property type="entry name" value="Fatty acid oxidation complex subunit alpha"/>
    <property type="match status" value="1"/>
</dbReference>
<dbReference type="InterPro" id="IPR050136">
    <property type="entry name" value="FA_oxidation_alpha_subunit"/>
</dbReference>
<dbReference type="KEGG" id="vin:AKJ08_2751"/>
<dbReference type="CDD" id="cd06558">
    <property type="entry name" value="crotonase-like"/>
    <property type="match status" value="1"/>
</dbReference>
<protein>
    <recommendedName>
        <fullName evidence="4">enoyl-CoA hydratase</fullName>
        <ecNumber evidence="4">4.2.1.17</ecNumber>
    </recommendedName>
</protein>
<comment type="catalytic activity">
    <reaction evidence="12">
        <text>a (3S)-3-hydroxyacyl-CoA + NAD(+) = a 3-oxoacyl-CoA + NADH + H(+)</text>
        <dbReference type="Rhea" id="RHEA:22432"/>
        <dbReference type="ChEBI" id="CHEBI:15378"/>
        <dbReference type="ChEBI" id="CHEBI:57318"/>
        <dbReference type="ChEBI" id="CHEBI:57540"/>
        <dbReference type="ChEBI" id="CHEBI:57945"/>
        <dbReference type="ChEBI" id="CHEBI:90726"/>
        <dbReference type="EC" id="1.1.1.35"/>
    </reaction>
</comment>
<reference evidence="15 16" key="1">
    <citation type="submission" date="2015-08" db="EMBL/GenBank/DDBJ databases">
        <authorList>
            <person name="Babu N.S."/>
            <person name="Beckwith C.J."/>
            <person name="Beseler K.G."/>
            <person name="Brison A."/>
            <person name="Carone J.V."/>
            <person name="Caskin T.P."/>
            <person name="Diamond M."/>
            <person name="Durham M.E."/>
            <person name="Foxe J.M."/>
            <person name="Go M."/>
            <person name="Henderson B.A."/>
            <person name="Jones I.B."/>
            <person name="McGettigan J.A."/>
            <person name="Micheletti S.J."/>
            <person name="Nasrallah M.E."/>
            <person name="Ortiz D."/>
            <person name="Piller C.R."/>
            <person name="Privatt S.R."/>
            <person name="Schneider S.L."/>
            <person name="Sharp S."/>
            <person name="Smith T.C."/>
            <person name="Stanton J.D."/>
            <person name="Ullery H.E."/>
            <person name="Wilson R.J."/>
            <person name="Serrano M.G."/>
            <person name="Buck G."/>
            <person name="Lee V."/>
            <person name="Wang Y."/>
            <person name="Carvalho R."/>
            <person name="Voegtly L."/>
            <person name="Shi R."/>
            <person name="Duckworth R."/>
            <person name="Johnson A."/>
            <person name="Loviza R."/>
            <person name="Walstead R."/>
            <person name="Shah Z."/>
            <person name="Kiflezghi M."/>
            <person name="Wade K."/>
            <person name="Ball S.L."/>
            <person name="Bradley K.W."/>
            <person name="Asai D.J."/>
            <person name="Bowman C.A."/>
            <person name="Russell D.A."/>
            <person name="Pope W.H."/>
            <person name="Jacobs-Sera D."/>
            <person name="Hendrix R.W."/>
            <person name="Hatfull G.F."/>
        </authorList>
    </citation>
    <scope>NUCLEOTIDE SEQUENCE [LARGE SCALE GENOMIC DNA]</scope>
    <source>
        <strain evidence="15 16">DSM 27710</strain>
    </source>
</reference>
<dbReference type="UniPathway" id="UPA00659"/>
<evidence type="ECO:0000259" key="14">
    <source>
        <dbReference type="Pfam" id="PF02737"/>
    </source>
</evidence>
<evidence type="ECO:0000256" key="6">
    <source>
        <dbReference type="ARBA" id="ARBA00022963"/>
    </source>
</evidence>
<dbReference type="FunFam" id="3.40.50.720:FF:000009">
    <property type="entry name" value="Fatty oxidation complex, alpha subunit"/>
    <property type="match status" value="1"/>
</dbReference>
<evidence type="ECO:0000256" key="3">
    <source>
        <dbReference type="ARBA" id="ARBA00008750"/>
    </source>
</evidence>
<dbReference type="PANTHER" id="PTHR43612:SF3">
    <property type="entry name" value="TRIFUNCTIONAL ENZYME SUBUNIT ALPHA, MITOCHONDRIAL"/>
    <property type="match status" value="1"/>
</dbReference>
<proteinExistence type="inferred from homology"/>
<organism evidence="15 16">
    <name type="scientific">Vulgatibacter incomptus</name>
    <dbReference type="NCBI Taxonomy" id="1391653"/>
    <lineage>
        <taxon>Bacteria</taxon>
        <taxon>Pseudomonadati</taxon>
        <taxon>Myxococcota</taxon>
        <taxon>Myxococcia</taxon>
        <taxon>Myxococcales</taxon>
        <taxon>Cystobacterineae</taxon>
        <taxon>Vulgatibacteraceae</taxon>
        <taxon>Vulgatibacter</taxon>
    </lineage>
</organism>
<evidence type="ECO:0000256" key="5">
    <source>
        <dbReference type="ARBA" id="ARBA00022832"/>
    </source>
</evidence>
<keyword evidence="7" id="KW-0560">Oxidoreductase</keyword>
<gene>
    <name evidence="15" type="ORF">AKJ08_2751</name>
</gene>
<keyword evidence="6" id="KW-0442">Lipid degradation</keyword>
<dbReference type="SUPFAM" id="SSF48179">
    <property type="entry name" value="6-phosphogluconate dehydrogenase C-terminal domain-like"/>
    <property type="match status" value="2"/>
</dbReference>
<evidence type="ECO:0000256" key="8">
    <source>
        <dbReference type="ARBA" id="ARBA00023027"/>
    </source>
</evidence>
<evidence type="ECO:0000256" key="2">
    <source>
        <dbReference type="ARBA" id="ARBA00007005"/>
    </source>
</evidence>
<evidence type="ECO:0000256" key="4">
    <source>
        <dbReference type="ARBA" id="ARBA00012076"/>
    </source>
</evidence>
<sequence length="731" mass="79035">MMATASEQMNNRFFSVSVDGDGVALITLDDRDEAVNTISTDLGEKLLDSWKTLQSDPAVTSIVFASGKKDVFVAGAKIEMLQQAEDATALAQSGQRIFDELAASPKPVVAAMDGATLGGGLELALACTYRIATDNPKTKLGLPETQLGLIPGAGGTQRLPRVVGAQAALDLILTARQLKASRALKMGLVDEVVPAPLLLQVAKARAAELANGRRPPIHGRQARMAKLKKGKANQKLLMALALEDNPVGRRLLFRQAEKAAYAKSRGNYPAIPAAIEAVRAGLDEGMEKGLAKEAALFGGLVHTDVSKQLIRIFFAQTALKKDSGVDDPSVKPRKVNELAVIGGGLMGGGIAYVTAANAKLPVRVQEKDDSALGRAFAHVRSVLDPRVKRRSITRIDREAVMGRITGGTRYEGFGNVDLVVEAVFEDLELKRQVIRQVEAVTKEDCVFASNTSTLPITKLAEGAKRPWNVVGMHYFSPVEKMPLLEVIRTKQTAPEVVATAVAQGKAQGKTVIVVEDGPGFYTTRILSPYGSEAAWLLSEGADIAAVDRALVDWGFPVGPFMLLDEVGLDVAQKVSGTLLEAFGDRMAQPEALRKVLEDGRLGRKNGRGFYSYGSKKKPVDETLYDLLPEGRKRRGFPAEEIQQRLSLRLCNEAALCLQEGILHSPRDGDIGAVFGLGFPPFRGGPFRWMDTLGAVEVVRRLRAFEDRHGARFKPAQLLVDMARKGERFHHD</sequence>
<dbReference type="InterPro" id="IPR036291">
    <property type="entry name" value="NAD(P)-bd_dom_sf"/>
</dbReference>
<evidence type="ECO:0000256" key="12">
    <source>
        <dbReference type="ARBA" id="ARBA00049556"/>
    </source>
</evidence>
<dbReference type="Pfam" id="PF02737">
    <property type="entry name" value="3HCDH_N"/>
    <property type="match status" value="1"/>
</dbReference>
<dbReference type="EMBL" id="CP012332">
    <property type="protein sequence ID" value="AKU92364.1"/>
    <property type="molecule type" value="Genomic_DNA"/>
</dbReference>